<dbReference type="InterPro" id="IPR052893">
    <property type="entry name" value="TCS_response_regulator"/>
</dbReference>
<dbReference type="EMBL" id="CP029186">
    <property type="protein sequence ID" value="AWH86588.1"/>
    <property type="molecule type" value="Genomic_DNA"/>
</dbReference>
<dbReference type="KEGG" id="falb:HYN59_16385"/>
<keyword evidence="4" id="KW-1185">Reference proteome</keyword>
<dbReference type="PROSITE" id="PS50110">
    <property type="entry name" value="RESPONSE_REGULATORY"/>
    <property type="match status" value="1"/>
</dbReference>
<accession>A0A2S1R1N5</accession>
<dbReference type="RefSeq" id="WP_108779311.1">
    <property type="nucleotide sequence ID" value="NZ_CP029186.1"/>
</dbReference>
<dbReference type="AlphaFoldDB" id="A0A2S1R1N5"/>
<evidence type="ECO:0000313" key="3">
    <source>
        <dbReference type="EMBL" id="AWH86588.1"/>
    </source>
</evidence>
<dbReference type="Proteomes" id="UP000244929">
    <property type="component" value="Chromosome"/>
</dbReference>
<reference evidence="3 4" key="1">
    <citation type="submission" date="2018-04" db="EMBL/GenBank/DDBJ databases">
        <title>Genome sequencing of Flavobacterium sp. HYN0059.</title>
        <authorList>
            <person name="Yi H."/>
            <person name="Baek C."/>
        </authorList>
    </citation>
    <scope>NUCLEOTIDE SEQUENCE [LARGE SCALE GENOMIC DNA]</scope>
    <source>
        <strain evidence="3 4">HYN0059</strain>
    </source>
</reference>
<feature type="modified residue" description="4-aspartylphosphate" evidence="1">
    <location>
        <position position="59"/>
    </location>
</feature>
<dbReference type="Pfam" id="PF00072">
    <property type="entry name" value="Response_reg"/>
    <property type="match status" value="1"/>
</dbReference>
<organism evidence="3 4">
    <name type="scientific">Flavobacterium album</name>
    <dbReference type="NCBI Taxonomy" id="2175091"/>
    <lineage>
        <taxon>Bacteria</taxon>
        <taxon>Pseudomonadati</taxon>
        <taxon>Bacteroidota</taxon>
        <taxon>Flavobacteriia</taxon>
        <taxon>Flavobacteriales</taxon>
        <taxon>Flavobacteriaceae</taxon>
        <taxon>Flavobacterium</taxon>
    </lineage>
</organism>
<dbReference type="PANTHER" id="PTHR44520">
    <property type="entry name" value="RESPONSE REGULATOR RCP1-RELATED"/>
    <property type="match status" value="1"/>
</dbReference>
<keyword evidence="1" id="KW-0597">Phosphoprotein</keyword>
<dbReference type="PANTHER" id="PTHR44520:SF2">
    <property type="entry name" value="RESPONSE REGULATOR RCP1"/>
    <property type="match status" value="1"/>
</dbReference>
<feature type="domain" description="Response regulatory" evidence="2">
    <location>
        <begin position="6"/>
        <end position="129"/>
    </location>
</feature>
<gene>
    <name evidence="3" type="ORF">HYN59_16385</name>
</gene>
<name>A0A2S1R1N5_9FLAO</name>
<proteinExistence type="predicted"/>
<evidence type="ECO:0000259" key="2">
    <source>
        <dbReference type="PROSITE" id="PS50110"/>
    </source>
</evidence>
<dbReference type="InterPro" id="IPR011006">
    <property type="entry name" value="CheY-like_superfamily"/>
</dbReference>
<protein>
    <submittedName>
        <fullName evidence="3">Response regulator</fullName>
    </submittedName>
</protein>
<evidence type="ECO:0000256" key="1">
    <source>
        <dbReference type="PROSITE-ProRule" id="PRU00169"/>
    </source>
</evidence>
<dbReference type="GO" id="GO:0000160">
    <property type="term" value="P:phosphorelay signal transduction system"/>
    <property type="evidence" value="ECO:0007669"/>
    <property type="project" value="InterPro"/>
</dbReference>
<dbReference type="OrthoDB" id="958614at2"/>
<dbReference type="SUPFAM" id="SSF52172">
    <property type="entry name" value="CheY-like"/>
    <property type="match status" value="1"/>
</dbReference>
<evidence type="ECO:0000313" key="4">
    <source>
        <dbReference type="Proteomes" id="UP000244929"/>
    </source>
</evidence>
<sequence length="141" mass="16603">MSQSGAVVIVEDDMDDRIFLSQVFKEINMEREVLWFSSTSEAFEFLKTTSRYIFLIFSDIQLPAESGLEFKQKIDANPRLRRKSIPFVFYSTSASQRDVDDAYTKMTIQGFFQKLGDYDETKMLMKTVFDYWDICKHPNKQ</sequence>
<dbReference type="InterPro" id="IPR001789">
    <property type="entry name" value="Sig_transdc_resp-reg_receiver"/>
</dbReference>
<dbReference type="Gene3D" id="3.40.50.2300">
    <property type="match status" value="1"/>
</dbReference>